<evidence type="ECO:0000256" key="10">
    <source>
        <dbReference type="RuleBase" id="RU363047"/>
    </source>
</evidence>
<evidence type="ECO:0000256" key="7">
    <source>
        <dbReference type="ARBA" id="ARBA00023170"/>
    </source>
</evidence>
<dbReference type="PRINTS" id="PR00237">
    <property type="entry name" value="GPCRRHODOPSN"/>
</dbReference>
<feature type="transmembrane region" description="Helical" evidence="10">
    <location>
        <begin position="274"/>
        <end position="297"/>
    </location>
</feature>
<comment type="function">
    <text evidence="1">Odorant receptor.</text>
</comment>
<keyword evidence="7 9" id="KW-0675">Receptor</keyword>
<keyword evidence="13" id="KW-1185">Reference proteome</keyword>
<dbReference type="InterPro" id="IPR017452">
    <property type="entry name" value="GPCR_Rhodpsn_7TM"/>
</dbReference>
<dbReference type="GO" id="GO:0004984">
    <property type="term" value="F:olfactory receptor activity"/>
    <property type="evidence" value="ECO:0007669"/>
    <property type="project" value="InterPro"/>
</dbReference>
<sequence>SCSQIEVSETQTIRVFRVVLPLYCVFLFVFSLQIPKTMTQGNCSSVTEFILLGFSDHPKLQIPLFVLFLLIYLITLVGNLGMILLIWVDSRLQTPMYFFLSNLSSLDICYSSSITPRLLLGLLTKKNVISFNECIVQFYFYAVFGTTEAFLLAMMAYDRYSAICNPLLYTTIMSQRACSQLVVGSYVAGIVNALVHTGTVLRLSFCSSNIINHFYCEIPPLLSLSCTDTWINEIVMFGFIGFTIITASLAILISYAYILATILSIHSYEGRCKVFSTCASHLTAVTLFYASAAFMYLRPNSKQHSQNLDKVASVFYTVVTPMLNPLIYSLRNKEINWTQTLEQTEAPSVE</sequence>
<keyword evidence="5 9" id="KW-0297">G-protein coupled receptor</keyword>
<keyword evidence="10" id="KW-0552">Olfaction</keyword>
<reference evidence="12" key="1">
    <citation type="submission" date="2025-08" db="UniProtKB">
        <authorList>
            <consortium name="Ensembl"/>
        </authorList>
    </citation>
    <scope>IDENTIFICATION</scope>
</reference>
<dbReference type="Ensembl" id="ENSPCET00000004266.1">
    <property type="protein sequence ID" value="ENSPCEP00000004137.1"/>
    <property type="gene ID" value="ENSPCEG00000003252.1"/>
</dbReference>
<feature type="transmembrane region" description="Helical" evidence="10">
    <location>
        <begin position="234"/>
        <end position="262"/>
    </location>
</feature>
<organism evidence="12 13">
    <name type="scientific">Pelusios castaneus</name>
    <name type="common">West African mud turtle</name>
    <dbReference type="NCBI Taxonomy" id="367368"/>
    <lineage>
        <taxon>Eukaryota</taxon>
        <taxon>Metazoa</taxon>
        <taxon>Chordata</taxon>
        <taxon>Craniata</taxon>
        <taxon>Vertebrata</taxon>
        <taxon>Euteleostomi</taxon>
        <taxon>Archelosauria</taxon>
        <taxon>Testudinata</taxon>
        <taxon>Testudines</taxon>
        <taxon>Pleurodira</taxon>
        <taxon>Pelomedusidae</taxon>
        <taxon>Pelusios</taxon>
    </lineage>
</organism>
<evidence type="ECO:0000256" key="5">
    <source>
        <dbReference type="ARBA" id="ARBA00023040"/>
    </source>
</evidence>
<keyword evidence="3 9" id="KW-0812">Transmembrane</keyword>
<dbReference type="FunFam" id="1.20.1070.10:FF:000003">
    <property type="entry name" value="Olfactory receptor"/>
    <property type="match status" value="1"/>
</dbReference>
<dbReference type="AlphaFoldDB" id="A0A8C8RDQ1"/>
<keyword evidence="10" id="KW-1003">Cell membrane</keyword>
<dbReference type="SUPFAM" id="SSF81321">
    <property type="entry name" value="Family A G protein-coupled receptor-like"/>
    <property type="match status" value="1"/>
</dbReference>
<dbReference type="InterPro" id="IPR000725">
    <property type="entry name" value="Olfact_rcpt"/>
</dbReference>
<dbReference type="Pfam" id="PF13853">
    <property type="entry name" value="7tm_4"/>
    <property type="match status" value="1"/>
</dbReference>
<dbReference type="GO" id="GO:0005886">
    <property type="term" value="C:plasma membrane"/>
    <property type="evidence" value="ECO:0007669"/>
    <property type="project" value="UniProtKB-SubCell"/>
</dbReference>
<dbReference type="Proteomes" id="UP000694393">
    <property type="component" value="Unplaced"/>
</dbReference>
<dbReference type="PROSITE" id="PS50262">
    <property type="entry name" value="G_PROTEIN_RECEP_F1_2"/>
    <property type="match status" value="1"/>
</dbReference>
<feature type="transmembrane region" description="Helical" evidence="10">
    <location>
        <begin position="138"/>
        <end position="157"/>
    </location>
</feature>
<accession>A0A8C8RDQ1</accession>
<keyword evidence="6 10" id="KW-0472">Membrane</keyword>
<feature type="transmembrane region" description="Helical" evidence="10">
    <location>
        <begin position="62"/>
        <end position="85"/>
    </location>
</feature>
<evidence type="ECO:0000256" key="8">
    <source>
        <dbReference type="ARBA" id="ARBA00023224"/>
    </source>
</evidence>
<dbReference type="InterPro" id="IPR000276">
    <property type="entry name" value="GPCR_Rhodpsn"/>
</dbReference>
<evidence type="ECO:0000256" key="1">
    <source>
        <dbReference type="ARBA" id="ARBA00002936"/>
    </source>
</evidence>
<evidence type="ECO:0000313" key="12">
    <source>
        <dbReference type="Ensembl" id="ENSPCEP00000004137.1"/>
    </source>
</evidence>
<feature type="transmembrane region" description="Helical" evidence="10">
    <location>
        <begin position="15"/>
        <end position="34"/>
    </location>
</feature>
<evidence type="ECO:0000256" key="9">
    <source>
        <dbReference type="RuleBase" id="RU000688"/>
    </source>
</evidence>
<evidence type="ECO:0000259" key="11">
    <source>
        <dbReference type="PROSITE" id="PS50262"/>
    </source>
</evidence>
<keyword evidence="4 10" id="KW-1133">Transmembrane helix</keyword>
<protein>
    <recommendedName>
        <fullName evidence="10">Olfactory receptor</fullName>
    </recommendedName>
</protein>
<dbReference type="GO" id="GO:0004930">
    <property type="term" value="F:G protein-coupled receptor activity"/>
    <property type="evidence" value="ECO:0007669"/>
    <property type="project" value="UniProtKB-KW"/>
</dbReference>
<keyword evidence="8 9" id="KW-0807">Transducer</keyword>
<dbReference type="CDD" id="cd15408">
    <property type="entry name" value="7tmA_OR5AK3-like"/>
    <property type="match status" value="1"/>
</dbReference>
<evidence type="ECO:0000256" key="3">
    <source>
        <dbReference type="ARBA" id="ARBA00022692"/>
    </source>
</evidence>
<dbReference type="PROSITE" id="PS00237">
    <property type="entry name" value="G_PROTEIN_RECEP_F1_1"/>
    <property type="match status" value="1"/>
</dbReference>
<evidence type="ECO:0000256" key="6">
    <source>
        <dbReference type="ARBA" id="ARBA00023136"/>
    </source>
</evidence>
<name>A0A8C8RDQ1_9SAUR</name>
<comment type="subcellular location">
    <subcellularLocation>
        <location evidence="10">Cell membrane</location>
        <topology evidence="10">Multi-pass membrane protein</topology>
    </subcellularLocation>
    <subcellularLocation>
        <location evidence="2">Membrane</location>
        <topology evidence="2">Multi-pass membrane protein</topology>
    </subcellularLocation>
</comment>
<evidence type="ECO:0000256" key="2">
    <source>
        <dbReference type="ARBA" id="ARBA00004141"/>
    </source>
</evidence>
<keyword evidence="10" id="KW-0716">Sensory transduction</keyword>
<dbReference type="PANTHER" id="PTHR48018">
    <property type="entry name" value="OLFACTORY RECEPTOR"/>
    <property type="match status" value="1"/>
</dbReference>
<evidence type="ECO:0000256" key="4">
    <source>
        <dbReference type="ARBA" id="ARBA00022989"/>
    </source>
</evidence>
<reference evidence="12" key="2">
    <citation type="submission" date="2025-09" db="UniProtKB">
        <authorList>
            <consortium name="Ensembl"/>
        </authorList>
    </citation>
    <scope>IDENTIFICATION</scope>
</reference>
<dbReference type="PRINTS" id="PR00245">
    <property type="entry name" value="OLFACTORYR"/>
</dbReference>
<feature type="transmembrane region" description="Helical" evidence="10">
    <location>
        <begin position="97"/>
        <end position="118"/>
    </location>
</feature>
<dbReference type="Gene3D" id="1.20.1070.10">
    <property type="entry name" value="Rhodopsin 7-helix transmembrane proteins"/>
    <property type="match status" value="1"/>
</dbReference>
<proteinExistence type="inferred from homology"/>
<feature type="transmembrane region" description="Helical" evidence="10">
    <location>
        <begin position="177"/>
        <end position="195"/>
    </location>
</feature>
<evidence type="ECO:0000313" key="13">
    <source>
        <dbReference type="Proteomes" id="UP000694393"/>
    </source>
</evidence>
<comment type="similarity">
    <text evidence="9">Belongs to the G-protein coupled receptor 1 family.</text>
</comment>
<feature type="domain" description="G-protein coupled receptors family 1 profile" evidence="11">
    <location>
        <begin position="78"/>
        <end position="328"/>
    </location>
</feature>